<reference evidence="2 3" key="1">
    <citation type="submission" date="2024-03" db="EMBL/GenBank/DDBJ databases">
        <title>A high-quality draft genome sequence of Diaporthe vaccinii, a causative agent of upright dieback and viscid rot disease in cranberry plants.</title>
        <authorList>
            <person name="Sarrasin M."/>
            <person name="Lang B.F."/>
            <person name="Burger G."/>
        </authorList>
    </citation>
    <scope>NUCLEOTIDE SEQUENCE [LARGE SCALE GENOMIC DNA]</scope>
    <source>
        <strain evidence="2 3">IS7</strain>
    </source>
</reference>
<keyword evidence="3" id="KW-1185">Reference proteome</keyword>
<evidence type="ECO:0000313" key="3">
    <source>
        <dbReference type="Proteomes" id="UP001600888"/>
    </source>
</evidence>
<gene>
    <name evidence="2" type="ORF">FJTKL_10715</name>
</gene>
<protein>
    <submittedName>
        <fullName evidence="2">Uncharacterized protein</fullName>
    </submittedName>
</protein>
<feature type="region of interest" description="Disordered" evidence="1">
    <location>
        <begin position="1"/>
        <end position="35"/>
    </location>
</feature>
<accession>A0ABR4FBG2</accession>
<evidence type="ECO:0000313" key="2">
    <source>
        <dbReference type="EMBL" id="KAL2292040.1"/>
    </source>
</evidence>
<feature type="compositionally biased region" description="Polar residues" evidence="1">
    <location>
        <begin position="1"/>
        <end position="14"/>
    </location>
</feature>
<sequence length="73" mass="8395">MLLSNSRGQAQNSRAKIRQHSQAPPERHRKIVQTTPRTPPFPYVCPWTVKKTPWFPLSPCDGLLRILFTANAR</sequence>
<dbReference type="Proteomes" id="UP001600888">
    <property type="component" value="Unassembled WGS sequence"/>
</dbReference>
<organism evidence="2 3">
    <name type="scientific">Diaporthe vaccinii</name>
    <dbReference type="NCBI Taxonomy" id="105482"/>
    <lineage>
        <taxon>Eukaryota</taxon>
        <taxon>Fungi</taxon>
        <taxon>Dikarya</taxon>
        <taxon>Ascomycota</taxon>
        <taxon>Pezizomycotina</taxon>
        <taxon>Sordariomycetes</taxon>
        <taxon>Sordariomycetidae</taxon>
        <taxon>Diaporthales</taxon>
        <taxon>Diaporthaceae</taxon>
        <taxon>Diaporthe</taxon>
        <taxon>Diaporthe eres species complex</taxon>
    </lineage>
</organism>
<dbReference type="EMBL" id="JBAWTH010000004">
    <property type="protein sequence ID" value="KAL2292040.1"/>
    <property type="molecule type" value="Genomic_DNA"/>
</dbReference>
<comment type="caution">
    <text evidence="2">The sequence shown here is derived from an EMBL/GenBank/DDBJ whole genome shotgun (WGS) entry which is preliminary data.</text>
</comment>
<evidence type="ECO:0000256" key="1">
    <source>
        <dbReference type="SAM" id="MobiDB-lite"/>
    </source>
</evidence>
<name>A0ABR4FBG2_9PEZI</name>
<proteinExistence type="predicted"/>